<evidence type="ECO:0008006" key="3">
    <source>
        <dbReference type="Google" id="ProtNLM"/>
    </source>
</evidence>
<reference evidence="1" key="1">
    <citation type="submission" date="2018-10" db="EMBL/GenBank/DDBJ databases">
        <title>Effector identification in a new, highly contiguous assembly of the strawberry crown rot pathogen Phytophthora cactorum.</title>
        <authorList>
            <person name="Armitage A.D."/>
            <person name="Nellist C.F."/>
            <person name="Bates H."/>
            <person name="Vickerstaff R.J."/>
            <person name="Harrison R.J."/>
        </authorList>
    </citation>
    <scope>NUCLEOTIDE SEQUENCE</scope>
    <source>
        <strain evidence="1">4040</strain>
    </source>
</reference>
<organism evidence="1 2">
    <name type="scientific">Phytophthora cactorum</name>
    <dbReference type="NCBI Taxonomy" id="29920"/>
    <lineage>
        <taxon>Eukaryota</taxon>
        <taxon>Sar</taxon>
        <taxon>Stramenopiles</taxon>
        <taxon>Oomycota</taxon>
        <taxon>Peronosporomycetes</taxon>
        <taxon>Peronosporales</taxon>
        <taxon>Peronosporaceae</taxon>
        <taxon>Phytophthora</taxon>
    </lineage>
</organism>
<evidence type="ECO:0000313" key="1">
    <source>
        <dbReference type="EMBL" id="KAG2909013.1"/>
    </source>
</evidence>
<dbReference type="AlphaFoldDB" id="A0A8T1BTU5"/>
<proteinExistence type="predicted"/>
<evidence type="ECO:0000313" key="2">
    <source>
        <dbReference type="Proteomes" id="UP000736787"/>
    </source>
</evidence>
<dbReference type="VEuPathDB" id="FungiDB:PC110_g18425"/>
<protein>
    <recommendedName>
        <fullName evidence="3">Reverse transcriptase Ty1/copia-type domain-containing protein</fullName>
    </recommendedName>
</protein>
<dbReference type="PANTHER" id="PTHR11439">
    <property type="entry name" value="GAG-POL-RELATED RETROTRANSPOSON"/>
    <property type="match status" value="1"/>
</dbReference>
<accession>A0A8T1BTU5</accession>
<sequence length="152" mass="17195">MIQQSRYIDDVVERFNQRNVKPVENPCASSMKLSKALSPTTEMECAEMQSRPYRPLIGCLMYITTCTRPDIACVSTREHGIEYQRRSSEVTPQAFTDADWGSNIGDRRSVSGVMVMIGNTPVVFKSKFQRKVALSSAEVEYMALRLCTQEVL</sequence>
<dbReference type="PANTHER" id="PTHR11439:SF440">
    <property type="entry name" value="INTEGRASE CATALYTIC DOMAIN-CONTAINING PROTEIN"/>
    <property type="match status" value="1"/>
</dbReference>
<comment type="caution">
    <text evidence="1">The sequence shown here is derived from an EMBL/GenBank/DDBJ whole genome shotgun (WGS) entry which is preliminary data.</text>
</comment>
<name>A0A8T1BTU5_9STRA</name>
<dbReference type="EMBL" id="RCMK01000882">
    <property type="protein sequence ID" value="KAG2909013.1"/>
    <property type="molecule type" value="Genomic_DNA"/>
</dbReference>
<dbReference type="CDD" id="cd09272">
    <property type="entry name" value="RNase_HI_RT_Ty1"/>
    <property type="match status" value="1"/>
</dbReference>
<gene>
    <name evidence="1" type="ORF">PC117_g19788</name>
</gene>
<dbReference type="Proteomes" id="UP000736787">
    <property type="component" value="Unassembled WGS sequence"/>
</dbReference>